<feature type="region of interest" description="Disordered" evidence="6">
    <location>
        <begin position="282"/>
        <end position="307"/>
    </location>
</feature>
<sequence>MRKEHIYSLPLSSGHSPTPLSALMEKLQGPINSFVLEEKSDVGFLEEEDGVLGRNCAPLLAGESFRFAEFREEKASDCRLPSFEDKMPFLQMLQGIENPLPIQETDLPFLLGLLHREKQVLPWESSSSYLTSSELESSVSNNGMATLKSLVESEAKGPQILPPNSAVNLNSEFNRGEKFTLGRTQDKSKQTQLAKSPLITKERRKRSRTRPQKNQEEADGQRMTHIAIERNRRRQMNDHFAALQSLMPPSYIQRGDQASIIGGAIDFVKELEQLLQSLQAQKRMRQQSEENGDILASTSSSSSSSNLLNNNVVMKPEEVGNAALDPGAVGGSFTAENRSVVADVEAVVIRNHVNLKFECRKGDGLLVKAVLALEDLRLTVLHLNITSFHSLSVHYSINLKAAAAAAAGGGGQDRPRSDEVMFAS</sequence>
<protein>
    <recommendedName>
        <fullName evidence="7">BHLH domain-containing protein</fullName>
    </recommendedName>
</protein>
<feature type="compositionally biased region" description="Basic and acidic residues" evidence="6">
    <location>
        <begin position="179"/>
        <end position="189"/>
    </location>
</feature>
<evidence type="ECO:0000256" key="2">
    <source>
        <dbReference type="ARBA" id="ARBA00023015"/>
    </source>
</evidence>
<evidence type="ECO:0000256" key="6">
    <source>
        <dbReference type="SAM" id="MobiDB-lite"/>
    </source>
</evidence>
<keyword evidence="2" id="KW-0805">Transcription regulation</keyword>
<dbReference type="Pfam" id="PF00010">
    <property type="entry name" value="HLH"/>
    <property type="match status" value="1"/>
</dbReference>
<reference evidence="8" key="1">
    <citation type="submission" date="2023-05" db="EMBL/GenBank/DDBJ databases">
        <title>Nepenthes gracilis genome sequencing.</title>
        <authorList>
            <person name="Fukushima K."/>
        </authorList>
    </citation>
    <scope>NUCLEOTIDE SEQUENCE</scope>
    <source>
        <strain evidence="8">SING2019-196</strain>
    </source>
</reference>
<dbReference type="GO" id="GO:0003700">
    <property type="term" value="F:DNA-binding transcription factor activity"/>
    <property type="evidence" value="ECO:0007669"/>
    <property type="project" value="InterPro"/>
</dbReference>
<evidence type="ECO:0000256" key="4">
    <source>
        <dbReference type="ARBA" id="ARBA00023163"/>
    </source>
</evidence>
<comment type="caution">
    <text evidence="8">The sequence shown here is derived from an EMBL/GenBank/DDBJ whole genome shotgun (WGS) entry which is preliminary data.</text>
</comment>
<dbReference type="EMBL" id="BSYO01000040">
    <property type="protein sequence ID" value="GMH31325.1"/>
    <property type="molecule type" value="Genomic_DNA"/>
</dbReference>
<organism evidence="8 9">
    <name type="scientific">Nepenthes gracilis</name>
    <name type="common">Slender pitcher plant</name>
    <dbReference type="NCBI Taxonomy" id="150966"/>
    <lineage>
        <taxon>Eukaryota</taxon>
        <taxon>Viridiplantae</taxon>
        <taxon>Streptophyta</taxon>
        <taxon>Embryophyta</taxon>
        <taxon>Tracheophyta</taxon>
        <taxon>Spermatophyta</taxon>
        <taxon>Magnoliopsida</taxon>
        <taxon>eudicotyledons</taxon>
        <taxon>Gunneridae</taxon>
        <taxon>Pentapetalae</taxon>
        <taxon>Caryophyllales</taxon>
        <taxon>Nepenthaceae</taxon>
        <taxon>Nepenthes</taxon>
    </lineage>
</organism>
<evidence type="ECO:0000256" key="3">
    <source>
        <dbReference type="ARBA" id="ARBA00023125"/>
    </source>
</evidence>
<dbReference type="GO" id="GO:0010052">
    <property type="term" value="P:guard cell differentiation"/>
    <property type="evidence" value="ECO:0007669"/>
    <property type="project" value="InterPro"/>
</dbReference>
<feature type="region of interest" description="Disordered" evidence="6">
    <location>
        <begin position="179"/>
        <end position="222"/>
    </location>
</feature>
<evidence type="ECO:0000256" key="1">
    <source>
        <dbReference type="ARBA" id="ARBA00004123"/>
    </source>
</evidence>
<dbReference type="PANTHER" id="PTHR46684">
    <property type="entry name" value="TRANSCRIPTION FACTOR FAMA"/>
    <property type="match status" value="1"/>
</dbReference>
<dbReference type="Proteomes" id="UP001279734">
    <property type="component" value="Unassembled WGS sequence"/>
</dbReference>
<evidence type="ECO:0000313" key="8">
    <source>
        <dbReference type="EMBL" id="GMH31325.1"/>
    </source>
</evidence>
<feature type="compositionally biased region" description="Basic residues" evidence="6">
    <location>
        <begin position="202"/>
        <end position="211"/>
    </location>
</feature>
<evidence type="ECO:0000259" key="7">
    <source>
        <dbReference type="PROSITE" id="PS50888"/>
    </source>
</evidence>
<keyword evidence="9" id="KW-1185">Reference proteome</keyword>
<dbReference type="InterPro" id="IPR054502">
    <property type="entry name" value="bHLH-TF_ACT-like_plant"/>
</dbReference>
<name>A0AAD3TK14_NEPGR</name>
<feature type="domain" description="BHLH" evidence="7">
    <location>
        <begin position="220"/>
        <end position="271"/>
    </location>
</feature>
<dbReference type="Gene3D" id="4.10.280.10">
    <property type="entry name" value="Helix-loop-helix DNA-binding domain"/>
    <property type="match status" value="1"/>
</dbReference>
<keyword evidence="4" id="KW-0804">Transcription</keyword>
<keyword evidence="5" id="KW-0539">Nucleus</keyword>
<feature type="compositionally biased region" description="Basic and acidic residues" evidence="6">
    <location>
        <begin position="213"/>
        <end position="222"/>
    </location>
</feature>
<dbReference type="SMART" id="SM00353">
    <property type="entry name" value="HLH"/>
    <property type="match status" value="1"/>
</dbReference>
<accession>A0AAD3TK14</accession>
<dbReference type="InterPro" id="IPR044283">
    <property type="entry name" value="FAMA/SPEECHLESS/MUTE-like"/>
</dbReference>
<dbReference type="Pfam" id="PF22754">
    <property type="entry name" value="bHLH-TF_ACT-like_plant"/>
    <property type="match status" value="1"/>
</dbReference>
<dbReference type="InterPro" id="IPR011598">
    <property type="entry name" value="bHLH_dom"/>
</dbReference>
<dbReference type="AlphaFoldDB" id="A0AAD3TK14"/>
<evidence type="ECO:0000313" key="9">
    <source>
        <dbReference type="Proteomes" id="UP001279734"/>
    </source>
</evidence>
<dbReference type="GO" id="GO:0003677">
    <property type="term" value="F:DNA binding"/>
    <property type="evidence" value="ECO:0007669"/>
    <property type="project" value="UniProtKB-KW"/>
</dbReference>
<evidence type="ECO:0000256" key="5">
    <source>
        <dbReference type="ARBA" id="ARBA00023242"/>
    </source>
</evidence>
<dbReference type="SUPFAM" id="SSF47459">
    <property type="entry name" value="HLH, helix-loop-helix DNA-binding domain"/>
    <property type="match status" value="1"/>
</dbReference>
<gene>
    <name evidence="8" type="ORF">Nepgr_033168</name>
</gene>
<dbReference type="CDD" id="cd11448">
    <property type="entry name" value="bHLH_AtFAMA_like"/>
    <property type="match status" value="1"/>
</dbReference>
<dbReference type="GO" id="GO:0046983">
    <property type="term" value="F:protein dimerization activity"/>
    <property type="evidence" value="ECO:0007669"/>
    <property type="project" value="InterPro"/>
</dbReference>
<keyword evidence="3" id="KW-0238">DNA-binding</keyword>
<dbReference type="InterPro" id="IPR036638">
    <property type="entry name" value="HLH_DNA-bd_sf"/>
</dbReference>
<dbReference type="GO" id="GO:0045893">
    <property type="term" value="P:positive regulation of DNA-templated transcription"/>
    <property type="evidence" value="ECO:0007669"/>
    <property type="project" value="TreeGrafter"/>
</dbReference>
<comment type="subcellular location">
    <subcellularLocation>
        <location evidence="1">Nucleus</location>
    </subcellularLocation>
</comment>
<dbReference type="GO" id="GO:0005634">
    <property type="term" value="C:nucleus"/>
    <property type="evidence" value="ECO:0007669"/>
    <property type="project" value="UniProtKB-SubCell"/>
</dbReference>
<proteinExistence type="predicted"/>
<dbReference type="PROSITE" id="PS50888">
    <property type="entry name" value="BHLH"/>
    <property type="match status" value="1"/>
</dbReference>
<dbReference type="PANTHER" id="PTHR46684:SF16">
    <property type="entry name" value="TRANSCRIPTION FACTOR BHLH67-LIKE ISOFORM X2"/>
    <property type="match status" value="1"/>
</dbReference>